<dbReference type="AlphaFoldDB" id="A0A1J3GYH9"/>
<gene>
    <name evidence="2" type="ORF">LE_TR9724_c4_g1_i1_g.32767</name>
</gene>
<proteinExistence type="predicted"/>
<accession>A0A1J3GYH9</accession>
<evidence type="ECO:0000313" key="2">
    <source>
        <dbReference type="EMBL" id="JAU61199.1"/>
    </source>
</evidence>
<feature type="domain" description="F-box" evidence="1">
    <location>
        <begin position="38"/>
        <end position="78"/>
    </location>
</feature>
<dbReference type="PANTHER" id="PTHR24414">
    <property type="entry name" value="F-BOX/KELCH-REPEAT PROTEIN SKIP4"/>
    <property type="match status" value="1"/>
</dbReference>
<dbReference type="EMBL" id="GEVL01016142">
    <property type="protein sequence ID" value="JAU61199.1"/>
    <property type="molecule type" value="Transcribed_RNA"/>
</dbReference>
<dbReference type="CDD" id="cd22152">
    <property type="entry name" value="F-box_AtAFR-like"/>
    <property type="match status" value="1"/>
</dbReference>
<reference evidence="2" key="1">
    <citation type="submission" date="2016-07" db="EMBL/GenBank/DDBJ databases">
        <title>De novo transcriptome assembly of four accessions of the metal hyperaccumulator plant Noccaea caerulescens.</title>
        <authorList>
            <person name="Blande D."/>
            <person name="Halimaa P."/>
            <person name="Tervahauta A.I."/>
            <person name="Aarts M.G."/>
            <person name="Karenlampi S.O."/>
        </authorList>
    </citation>
    <scope>NUCLEOTIDE SEQUENCE</scope>
</reference>
<sequence>MSLSPTPNWYQRIVLLIKKTMKKKKKPSPQQPNMIPSLSDDLLLTCFALISRLYYPTLSLVCKRFRSLIASPELYETRSLLGRTESCLYVCLRFPPDTKTRWEKGEGDLVCRDFACKVRRWRDLGGC</sequence>
<dbReference type="InterPro" id="IPR050354">
    <property type="entry name" value="F-box/kelch-repeat_ARATH"/>
</dbReference>
<organism evidence="2">
    <name type="scientific">Noccaea caerulescens</name>
    <name type="common">Alpine penny-cress</name>
    <name type="synonym">Thlaspi caerulescens</name>
    <dbReference type="NCBI Taxonomy" id="107243"/>
    <lineage>
        <taxon>Eukaryota</taxon>
        <taxon>Viridiplantae</taxon>
        <taxon>Streptophyta</taxon>
        <taxon>Embryophyta</taxon>
        <taxon>Tracheophyta</taxon>
        <taxon>Spermatophyta</taxon>
        <taxon>Magnoliopsida</taxon>
        <taxon>eudicotyledons</taxon>
        <taxon>Gunneridae</taxon>
        <taxon>Pentapetalae</taxon>
        <taxon>rosids</taxon>
        <taxon>malvids</taxon>
        <taxon>Brassicales</taxon>
        <taxon>Brassicaceae</taxon>
        <taxon>Coluteocarpeae</taxon>
        <taxon>Noccaea</taxon>
    </lineage>
</organism>
<dbReference type="InterPro" id="IPR001810">
    <property type="entry name" value="F-box_dom"/>
</dbReference>
<protein>
    <submittedName>
        <fullName evidence="2">Putative F-box/kelch-repeat protein</fullName>
    </submittedName>
</protein>
<dbReference type="Pfam" id="PF00646">
    <property type="entry name" value="F-box"/>
    <property type="match status" value="1"/>
</dbReference>
<dbReference type="InterPro" id="IPR036047">
    <property type="entry name" value="F-box-like_dom_sf"/>
</dbReference>
<dbReference type="PANTHER" id="PTHR24414:SF184">
    <property type="entry name" value="GALACTOSE OXIDASE_KELCH REPEAT SUPERFAMILY PROTEIN"/>
    <property type="match status" value="1"/>
</dbReference>
<name>A0A1J3GYH9_NOCCA</name>
<evidence type="ECO:0000259" key="1">
    <source>
        <dbReference type="SMART" id="SM00256"/>
    </source>
</evidence>
<dbReference type="SMART" id="SM00256">
    <property type="entry name" value="FBOX"/>
    <property type="match status" value="1"/>
</dbReference>
<dbReference type="SUPFAM" id="SSF81383">
    <property type="entry name" value="F-box domain"/>
    <property type="match status" value="1"/>
</dbReference>